<reference evidence="4 5" key="1">
    <citation type="journal article" date="2011" name="J. Bacteriol.">
        <title>Genome sequence of the mercury-methylating and pleomorphic Desulfovibrio africanus Strain Walvis Bay.</title>
        <authorList>
            <person name="Brown S.D."/>
            <person name="Wall J.D."/>
            <person name="Kucken A.M."/>
            <person name="Gilmour C.C."/>
            <person name="Podar M."/>
            <person name="Brandt C.C."/>
            <person name="Teshima H."/>
            <person name="Detter J.C."/>
            <person name="Han C.S."/>
            <person name="Land M.L."/>
            <person name="Lucas S."/>
            <person name="Han J."/>
            <person name="Pennacchio L."/>
            <person name="Nolan M."/>
            <person name="Pitluck S."/>
            <person name="Woyke T."/>
            <person name="Goodwin L."/>
            <person name="Palumbo A.V."/>
            <person name="Elias D.A."/>
        </authorList>
    </citation>
    <scope>NUCLEOTIDE SEQUENCE [LARGE SCALE GENOMIC DNA]</scope>
    <source>
        <strain evidence="4 5">Walvis Bay</strain>
    </source>
</reference>
<dbReference type="EMBL" id="CP003221">
    <property type="protein sequence ID" value="EGJ49715.1"/>
    <property type="molecule type" value="Genomic_DNA"/>
</dbReference>
<dbReference type="AlphaFoldDB" id="F3YZL6"/>
<dbReference type="STRING" id="690850.Desaf_1377"/>
<evidence type="ECO:0000256" key="2">
    <source>
        <dbReference type="PIRSR" id="PIRSR005211-1"/>
    </source>
</evidence>
<dbReference type="GO" id="GO:0034338">
    <property type="term" value="F:short-chain carboxylesterase activity"/>
    <property type="evidence" value="ECO:0007669"/>
    <property type="project" value="TreeGrafter"/>
</dbReference>
<name>F3YZL6_DESAF</name>
<organism evidence="4 5">
    <name type="scientific">Desulfocurvibacter africanus subsp. africanus str. Walvis Bay</name>
    <dbReference type="NCBI Taxonomy" id="690850"/>
    <lineage>
        <taxon>Bacteria</taxon>
        <taxon>Pseudomonadati</taxon>
        <taxon>Thermodesulfobacteriota</taxon>
        <taxon>Desulfovibrionia</taxon>
        <taxon>Desulfovibrionales</taxon>
        <taxon>Desulfovibrionaceae</taxon>
        <taxon>Desulfocurvibacter</taxon>
    </lineage>
</organism>
<dbReference type="RefSeq" id="WP_014259505.1">
    <property type="nucleotide sequence ID" value="NC_016629.1"/>
</dbReference>
<accession>F3YZL6</accession>
<dbReference type="PANTHER" id="PTHR10794:SF94">
    <property type="entry name" value="ESTERASE YHET-RELATED"/>
    <property type="match status" value="1"/>
</dbReference>
<dbReference type="InterPro" id="IPR000073">
    <property type="entry name" value="AB_hydrolase_1"/>
</dbReference>
<dbReference type="InterPro" id="IPR012020">
    <property type="entry name" value="ABHD4"/>
</dbReference>
<dbReference type="Pfam" id="PF00561">
    <property type="entry name" value="Abhydrolase_1"/>
    <property type="match status" value="1"/>
</dbReference>
<dbReference type="HOGENOM" id="CLU_032487_0_0_7"/>
<feature type="active site" description="Charge relay system" evidence="2">
    <location>
        <position position="138"/>
    </location>
</feature>
<dbReference type="Gene3D" id="3.40.50.1820">
    <property type="entry name" value="alpha/beta hydrolase"/>
    <property type="match status" value="1"/>
</dbReference>
<proteinExistence type="inferred from homology"/>
<dbReference type="PIRSF" id="PIRSF005211">
    <property type="entry name" value="Ab_hydro_YheT"/>
    <property type="match status" value="1"/>
</dbReference>
<dbReference type="SUPFAM" id="SSF53474">
    <property type="entry name" value="alpha/beta-Hydrolases"/>
    <property type="match status" value="1"/>
</dbReference>
<dbReference type="Proteomes" id="UP000007844">
    <property type="component" value="Chromosome"/>
</dbReference>
<comment type="similarity">
    <text evidence="1">Belongs to the AB hydrolase superfamily. AB hydrolase 4 family.</text>
</comment>
<dbReference type="KEGG" id="daf:Desaf_1377"/>
<sequence length="321" mass="35815">MNVAQEYQPPRFLTNGHAQTVYPILFRKCRELPVRRQRLELPDGDFLDIDWLTGGHDRLAFLCHGLEGNSRGLHTSNLMSHLFASGWDVAAMNSRGCSGEPNRLPRLYHSGETDDLHFALGAALAESGYTVASLVGYSMGGNQILKYLGEDPERVPPQVRAAATLSVPCDLEDSAEALARPANRVYMRYFLRSLRSKIAAKKKLFPDLFDTEGLAGISTFEAFDERYTAPLHGFASARDYWRKASSLPHLPRIRVPTLLVNARNDPFLGPDCFPTNEAPGNPNLRLEVQCNGGHLGFVTLDGTGVYWSERRVVSFLKDYMQ</sequence>
<dbReference type="InterPro" id="IPR029058">
    <property type="entry name" value="AB_hydrolase_fold"/>
</dbReference>
<feature type="domain" description="AB hydrolase-1" evidence="3">
    <location>
        <begin position="62"/>
        <end position="297"/>
    </location>
</feature>
<feature type="active site" description="Charge relay system" evidence="2">
    <location>
        <position position="265"/>
    </location>
</feature>
<keyword evidence="4" id="KW-0378">Hydrolase</keyword>
<protein>
    <submittedName>
        <fullName evidence="4">Alpha/beta hydrolase fold protein</fullName>
    </submittedName>
</protein>
<keyword evidence="5" id="KW-1185">Reference proteome</keyword>
<evidence type="ECO:0000256" key="1">
    <source>
        <dbReference type="ARBA" id="ARBA00010884"/>
    </source>
</evidence>
<evidence type="ECO:0000313" key="5">
    <source>
        <dbReference type="Proteomes" id="UP000007844"/>
    </source>
</evidence>
<evidence type="ECO:0000259" key="3">
    <source>
        <dbReference type="Pfam" id="PF00561"/>
    </source>
</evidence>
<dbReference type="eggNOG" id="COG0429">
    <property type="taxonomic scope" value="Bacteria"/>
</dbReference>
<feature type="active site" description="Charge relay system" evidence="2">
    <location>
        <position position="294"/>
    </location>
</feature>
<dbReference type="PANTHER" id="PTHR10794">
    <property type="entry name" value="ABHYDROLASE DOMAIN-CONTAINING PROTEIN"/>
    <property type="match status" value="1"/>
</dbReference>
<dbReference type="InterPro" id="IPR050960">
    <property type="entry name" value="AB_hydrolase_4_sf"/>
</dbReference>
<dbReference type="GO" id="GO:0047372">
    <property type="term" value="F:monoacylglycerol lipase activity"/>
    <property type="evidence" value="ECO:0007669"/>
    <property type="project" value="TreeGrafter"/>
</dbReference>
<evidence type="ECO:0000313" key="4">
    <source>
        <dbReference type="EMBL" id="EGJ49715.1"/>
    </source>
</evidence>
<gene>
    <name evidence="4" type="ORF">Desaf_1377</name>
</gene>